<dbReference type="NCBIfam" id="NF009134">
    <property type="entry name" value="PRK12487.1"/>
    <property type="match status" value="1"/>
</dbReference>
<dbReference type="Gene3D" id="3.50.30.40">
    <property type="entry name" value="Ribonuclease E inhibitor RraA/RraA-like"/>
    <property type="match status" value="1"/>
</dbReference>
<evidence type="ECO:0000313" key="11">
    <source>
        <dbReference type="EMBL" id="RKF18511.1"/>
    </source>
</evidence>
<name>A0A420ECW6_9ALTE</name>
<evidence type="ECO:0000256" key="4">
    <source>
        <dbReference type="ARBA" id="ARBA00011233"/>
    </source>
</evidence>
<keyword evidence="6 10" id="KW-0456">Lyase</keyword>
<evidence type="ECO:0000256" key="2">
    <source>
        <dbReference type="ARBA" id="ARBA00001968"/>
    </source>
</evidence>
<reference evidence="11 12" key="1">
    <citation type="submission" date="2018-09" db="EMBL/GenBank/DDBJ databases">
        <authorList>
            <person name="Wang Z."/>
        </authorList>
    </citation>
    <scope>NUCLEOTIDE SEQUENCE [LARGE SCALE GENOMIC DNA]</scope>
    <source>
        <strain evidence="11 12">ALS 81</strain>
    </source>
</reference>
<sequence length="160" mass="17520">MDILPDLFDQHPSQLQLVSSHWEHYGALCYFSGPAVTVNCFEDNSRIKELLASPGEGRILVVNGQGSTQRALIGDMIAQSGIDNNWGGVIIYGAIRDVHTLSQMPIGIKALCACPIRSQREGKGEIEQEIVVDRTLIKPGNYIYADLNGVAMSEHKLELA</sequence>
<dbReference type="SUPFAM" id="SSF89562">
    <property type="entry name" value="RraA-like"/>
    <property type="match status" value="1"/>
</dbReference>
<dbReference type="InterPro" id="IPR036704">
    <property type="entry name" value="RraA/RraA-like_sf"/>
</dbReference>
<comment type="cofactor">
    <cofactor evidence="2 10">
        <name>a divalent metal cation</name>
        <dbReference type="ChEBI" id="CHEBI:60240"/>
    </cofactor>
</comment>
<keyword evidence="9" id="KW-0460">Magnesium</keyword>
<dbReference type="PANTHER" id="PTHR33254:SF4">
    <property type="entry name" value="4-HYDROXY-4-METHYL-2-OXOGLUTARATE ALDOLASE 3-RELATED"/>
    <property type="match status" value="1"/>
</dbReference>
<comment type="subunit">
    <text evidence="4 10">Homotrimer.</text>
</comment>
<accession>A0A420ECW6</accession>
<evidence type="ECO:0000313" key="12">
    <source>
        <dbReference type="Proteomes" id="UP000286482"/>
    </source>
</evidence>
<feature type="binding site" evidence="9">
    <location>
        <begin position="74"/>
        <end position="77"/>
    </location>
    <ligand>
        <name>substrate</name>
    </ligand>
</feature>
<dbReference type="OrthoDB" id="943692at2"/>
<comment type="cofactor">
    <cofactor evidence="9">
        <name>Mg(2+)</name>
        <dbReference type="ChEBI" id="CHEBI:18420"/>
    </cofactor>
</comment>
<dbReference type="PANTHER" id="PTHR33254">
    <property type="entry name" value="4-HYDROXY-4-METHYL-2-OXOGLUTARATE ALDOLASE 3-RELATED"/>
    <property type="match status" value="1"/>
</dbReference>
<feature type="binding site" evidence="9">
    <location>
        <position position="96"/>
    </location>
    <ligand>
        <name>substrate</name>
    </ligand>
</feature>
<proteinExistence type="inferred from homology"/>
<dbReference type="InterPro" id="IPR005493">
    <property type="entry name" value="RraA/RraA-like"/>
</dbReference>
<keyword evidence="5 9" id="KW-0479">Metal-binding</keyword>
<evidence type="ECO:0000256" key="6">
    <source>
        <dbReference type="ARBA" id="ARBA00023239"/>
    </source>
</evidence>
<feature type="binding site" evidence="9">
    <location>
        <position position="97"/>
    </location>
    <ligand>
        <name>Mg(2+)</name>
        <dbReference type="ChEBI" id="CHEBI:18420"/>
    </ligand>
</feature>
<evidence type="ECO:0000256" key="5">
    <source>
        <dbReference type="ARBA" id="ARBA00022723"/>
    </source>
</evidence>
<comment type="catalytic activity">
    <reaction evidence="8 10">
        <text>oxaloacetate + H(+) = pyruvate + CO2</text>
        <dbReference type="Rhea" id="RHEA:15641"/>
        <dbReference type="ChEBI" id="CHEBI:15361"/>
        <dbReference type="ChEBI" id="CHEBI:15378"/>
        <dbReference type="ChEBI" id="CHEBI:16452"/>
        <dbReference type="ChEBI" id="CHEBI:16526"/>
        <dbReference type="EC" id="4.1.1.112"/>
    </reaction>
</comment>
<dbReference type="Pfam" id="PF03737">
    <property type="entry name" value="RraA-like"/>
    <property type="match status" value="1"/>
</dbReference>
<evidence type="ECO:0000256" key="10">
    <source>
        <dbReference type="RuleBase" id="RU004338"/>
    </source>
</evidence>
<evidence type="ECO:0000256" key="7">
    <source>
        <dbReference type="ARBA" id="ARBA00025046"/>
    </source>
</evidence>
<dbReference type="GO" id="GO:0008428">
    <property type="term" value="F:ribonuclease inhibitor activity"/>
    <property type="evidence" value="ECO:0007669"/>
    <property type="project" value="InterPro"/>
</dbReference>
<keyword evidence="12" id="KW-1185">Reference proteome</keyword>
<dbReference type="GO" id="GO:0047443">
    <property type="term" value="F:4-hydroxy-4-methyl-2-oxoglutarate aldolase activity"/>
    <property type="evidence" value="ECO:0007669"/>
    <property type="project" value="UniProtKB-EC"/>
</dbReference>
<dbReference type="CDD" id="cd16841">
    <property type="entry name" value="RraA_family"/>
    <property type="match status" value="1"/>
</dbReference>
<dbReference type="GO" id="GO:0008948">
    <property type="term" value="F:oxaloacetate decarboxylase activity"/>
    <property type="evidence" value="ECO:0007669"/>
    <property type="project" value="UniProtKB-EC"/>
</dbReference>
<organism evidence="11 12">
    <name type="scientific">Alginatibacterium sediminis</name>
    <dbReference type="NCBI Taxonomy" id="2164068"/>
    <lineage>
        <taxon>Bacteria</taxon>
        <taxon>Pseudomonadati</taxon>
        <taxon>Pseudomonadota</taxon>
        <taxon>Gammaproteobacteria</taxon>
        <taxon>Alteromonadales</taxon>
        <taxon>Alteromonadaceae</taxon>
        <taxon>Alginatibacterium</taxon>
    </lineage>
</organism>
<dbReference type="Proteomes" id="UP000286482">
    <property type="component" value="Unassembled WGS sequence"/>
</dbReference>
<comment type="function">
    <text evidence="7 10">Catalyzes the aldol cleavage of 4-hydroxy-4-methyl-2-oxoglutarate (HMG) into 2 molecules of pyruvate. Also contains a secondary oxaloacetate (OAA) decarboxylase activity due to the common pyruvate enolate transition state formed following C-C bond cleavage in the retro-aldol and decarboxylation reactions.</text>
</comment>
<comment type="caution">
    <text evidence="11">The sequence shown here is derived from an EMBL/GenBank/DDBJ whole genome shotgun (WGS) entry which is preliminary data.</text>
</comment>
<protein>
    <recommendedName>
        <fullName evidence="10">4-hydroxy-4-methyl-2-oxoglutarate aldolase</fullName>
        <shortName evidence="10">HMG aldolase</shortName>
        <ecNumber evidence="10">4.1.1.112</ecNumber>
        <ecNumber evidence="10">4.1.3.17</ecNumber>
    </recommendedName>
    <alternativeName>
        <fullName evidence="10">Oxaloacetate decarboxylase</fullName>
    </alternativeName>
</protein>
<dbReference type="EC" id="4.1.1.112" evidence="10"/>
<dbReference type="NCBIfam" id="NF006875">
    <property type="entry name" value="PRK09372.1"/>
    <property type="match status" value="1"/>
</dbReference>
<dbReference type="InterPro" id="IPR010203">
    <property type="entry name" value="RraA"/>
</dbReference>
<dbReference type="AlphaFoldDB" id="A0A420ECW6"/>
<comment type="similarity">
    <text evidence="3 10">Belongs to the class II aldolase/RraA-like family.</text>
</comment>
<dbReference type="EMBL" id="RAQO01000005">
    <property type="protein sequence ID" value="RKF18511.1"/>
    <property type="molecule type" value="Genomic_DNA"/>
</dbReference>
<dbReference type="RefSeq" id="WP_120354590.1">
    <property type="nucleotide sequence ID" value="NZ_RAQO01000005.1"/>
</dbReference>
<evidence type="ECO:0000256" key="8">
    <source>
        <dbReference type="ARBA" id="ARBA00047973"/>
    </source>
</evidence>
<gene>
    <name evidence="11" type="ORF">DBZ36_08870</name>
</gene>
<evidence type="ECO:0000256" key="1">
    <source>
        <dbReference type="ARBA" id="ARBA00001342"/>
    </source>
</evidence>
<comment type="catalytic activity">
    <reaction evidence="1 10">
        <text>4-hydroxy-4-methyl-2-oxoglutarate = 2 pyruvate</text>
        <dbReference type="Rhea" id="RHEA:22748"/>
        <dbReference type="ChEBI" id="CHEBI:15361"/>
        <dbReference type="ChEBI" id="CHEBI:58276"/>
        <dbReference type="EC" id="4.1.3.17"/>
    </reaction>
</comment>
<dbReference type="EC" id="4.1.3.17" evidence="10"/>
<dbReference type="GO" id="GO:0046872">
    <property type="term" value="F:metal ion binding"/>
    <property type="evidence" value="ECO:0007669"/>
    <property type="project" value="UniProtKB-KW"/>
</dbReference>
<dbReference type="GO" id="GO:0051252">
    <property type="term" value="P:regulation of RNA metabolic process"/>
    <property type="evidence" value="ECO:0007669"/>
    <property type="project" value="InterPro"/>
</dbReference>
<evidence type="ECO:0000256" key="3">
    <source>
        <dbReference type="ARBA" id="ARBA00008621"/>
    </source>
</evidence>
<dbReference type="NCBIfam" id="TIGR01935">
    <property type="entry name" value="NOT-MenG"/>
    <property type="match status" value="1"/>
</dbReference>
<evidence type="ECO:0000256" key="9">
    <source>
        <dbReference type="PIRSR" id="PIRSR605493-1"/>
    </source>
</evidence>